<dbReference type="Gene3D" id="3.30.429.10">
    <property type="entry name" value="Macrophage Migration Inhibitory Factor"/>
    <property type="match status" value="1"/>
</dbReference>
<dbReference type="AlphaFoldDB" id="A0A841GI38"/>
<keyword evidence="1" id="KW-0670">Pyruvate</keyword>
<dbReference type="SUPFAM" id="SSF55331">
    <property type="entry name" value="Tautomerase/MIF"/>
    <property type="match status" value="1"/>
</dbReference>
<dbReference type="RefSeq" id="WP_188027057.1">
    <property type="nucleotide sequence ID" value="NZ_JACHGR010000007.1"/>
</dbReference>
<dbReference type="InterPro" id="IPR015017">
    <property type="entry name" value="DUF1904"/>
</dbReference>
<sequence length="110" mass="12389">MPHIRCRGMQRETVVAISETLVEQLADLTKAPAAHFTVEYIPTEFIATRFGGQAYPFIELFWFDRGQEMQDAAAKLITSIVRPVVGNDAEIAVVVQPLNRSGYYDNGEHY</sequence>
<keyword evidence="2" id="KW-1185">Reference proteome</keyword>
<dbReference type="EMBL" id="JACHGR010000007">
    <property type="protein sequence ID" value="MBB6056336.1"/>
    <property type="molecule type" value="Genomic_DNA"/>
</dbReference>
<organism evidence="1 2">
    <name type="scientific">Tolumonas osonensis</name>
    <dbReference type="NCBI Taxonomy" id="675874"/>
    <lineage>
        <taxon>Bacteria</taxon>
        <taxon>Pseudomonadati</taxon>
        <taxon>Pseudomonadota</taxon>
        <taxon>Gammaproteobacteria</taxon>
        <taxon>Aeromonadales</taxon>
        <taxon>Aeromonadaceae</taxon>
        <taxon>Tolumonas</taxon>
    </lineage>
</organism>
<dbReference type="Proteomes" id="UP000585721">
    <property type="component" value="Unassembled WGS sequence"/>
</dbReference>
<name>A0A841GI38_9GAMM</name>
<reference evidence="1 2" key="1">
    <citation type="submission" date="2020-08" db="EMBL/GenBank/DDBJ databases">
        <title>Genomic Encyclopedia of Type Strains, Phase IV (KMG-IV): sequencing the most valuable type-strain genomes for metagenomic binning, comparative biology and taxonomic classification.</title>
        <authorList>
            <person name="Goeker M."/>
        </authorList>
    </citation>
    <scope>NUCLEOTIDE SEQUENCE [LARGE SCALE GENOMIC DNA]</scope>
    <source>
        <strain evidence="1 2">DSM 22975</strain>
    </source>
</reference>
<dbReference type="Pfam" id="PF08921">
    <property type="entry name" value="DUF1904"/>
    <property type="match status" value="1"/>
</dbReference>
<evidence type="ECO:0000313" key="1">
    <source>
        <dbReference type="EMBL" id="MBB6056336.1"/>
    </source>
</evidence>
<evidence type="ECO:0000313" key="2">
    <source>
        <dbReference type="Proteomes" id="UP000585721"/>
    </source>
</evidence>
<gene>
    <name evidence="1" type="ORF">HNR75_002268</name>
</gene>
<proteinExistence type="predicted"/>
<accession>A0A841GI38</accession>
<dbReference type="InterPro" id="IPR014347">
    <property type="entry name" value="Tautomerase/MIF_sf"/>
</dbReference>
<comment type="caution">
    <text evidence="1">The sequence shown here is derived from an EMBL/GenBank/DDBJ whole genome shotgun (WGS) entry which is preliminary data.</text>
</comment>
<protein>
    <submittedName>
        <fullName evidence="1">Phenylpyruvate tautomerase PptA (4-oxalocrotonate tautomerase family)</fullName>
    </submittedName>
</protein>